<protein>
    <recommendedName>
        <fullName evidence="3">Thioesterase domain-containing protein</fullName>
    </recommendedName>
</protein>
<proteinExistence type="predicted"/>
<dbReference type="STRING" id="247633.GP2143_02734"/>
<comment type="caution">
    <text evidence="1">The sequence shown here is derived from an EMBL/GenBank/DDBJ whole genome shotgun (WGS) entry which is preliminary data.</text>
</comment>
<evidence type="ECO:0008006" key="3">
    <source>
        <dbReference type="Google" id="ProtNLM"/>
    </source>
</evidence>
<dbReference type="Pfam" id="PF13279">
    <property type="entry name" value="4HBT_2"/>
    <property type="match status" value="2"/>
</dbReference>
<dbReference type="PANTHER" id="PTHR31793:SF2">
    <property type="entry name" value="BLR1345 PROTEIN"/>
    <property type="match status" value="1"/>
</dbReference>
<gene>
    <name evidence="1" type="ORF">GP2143_02734</name>
</gene>
<accession>A0YEG8</accession>
<dbReference type="InterPro" id="IPR029069">
    <property type="entry name" value="HotDog_dom_sf"/>
</dbReference>
<keyword evidence="2" id="KW-1185">Reference proteome</keyword>
<dbReference type="Gene3D" id="3.10.129.10">
    <property type="entry name" value="Hotdog Thioesterase"/>
    <property type="match status" value="2"/>
</dbReference>
<evidence type="ECO:0000313" key="2">
    <source>
        <dbReference type="Proteomes" id="UP000004931"/>
    </source>
</evidence>
<dbReference type="eggNOG" id="COG0824">
    <property type="taxonomic scope" value="Bacteria"/>
</dbReference>
<dbReference type="CDD" id="cd00586">
    <property type="entry name" value="4HBT"/>
    <property type="match status" value="2"/>
</dbReference>
<organism evidence="1 2">
    <name type="scientific">marine gamma proteobacterium HTCC2143</name>
    <dbReference type="NCBI Taxonomy" id="247633"/>
    <lineage>
        <taxon>Bacteria</taxon>
        <taxon>Pseudomonadati</taxon>
        <taxon>Pseudomonadota</taxon>
        <taxon>Gammaproteobacteria</taxon>
        <taxon>Cellvibrionales</taxon>
        <taxon>Spongiibacteraceae</taxon>
        <taxon>BD1-7 clade</taxon>
    </lineage>
</organism>
<sequence length="298" mass="32715">MTETAKDQFFTPWTITTRSYVNPWDCDDMGHMNVQFYMVHVSSARAHFLHALGLSEMSMSDADIVSDMIVRFHAELAGSASVMVQSAVVAVLPDQLEVVHVVSNRDTDGLAATFYETWAFPKGVPAIDAKFKADLPPEAQSRSSTRTLSDLSIAQADDKGMFESYRGLVLPSDCDAHGNLQHRFHISGFSDGAGHQWLGLGYSLAEMIADGRGAVVVEYYLKFLRSASAGDLLVSRQGVIDLGNKNILLANCLFNGATGEMVLACEVTLLHFDLKTRRAISLTDEMRATMDSKRIQLV</sequence>
<dbReference type="InterPro" id="IPR050563">
    <property type="entry name" value="4-hydroxybenzoyl-CoA_TE"/>
</dbReference>
<reference evidence="1 2" key="1">
    <citation type="journal article" date="2010" name="J. Bacteriol.">
        <title>Genome sequence of the oligotrophic marine Gammaproteobacterium HTCC2143, isolated from the Oregon Coast.</title>
        <authorList>
            <person name="Oh H.M."/>
            <person name="Kang I."/>
            <person name="Ferriera S."/>
            <person name="Giovannoni S.J."/>
            <person name="Cho J.C."/>
        </authorList>
    </citation>
    <scope>NUCLEOTIDE SEQUENCE [LARGE SCALE GENOMIC DNA]</scope>
    <source>
        <strain evidence="1 2">HTCC2143</strain>
    </source>
</reference>
<dbReference type="GO" id="GO:0047617">
    <property type="term" value="F:fatty acyl-CoA hydrolase activity"/>
    <property type="evidence" value="ECO:0007669"/>
    <property type="project" value="TreeGrafter"/>
</dbReference>
<dbReference type="SUPFAM" id="SSF54637">
    <property type="entry name" value="Thioesterase/thiol ester dehydrase-isomerase"/>
    <property type="match status" value="2"/>
</dbReference>
<evidence type="ECO:0000313" key="1">
    <source>
        <dbReference type="EMBL" id="EAW30804.1"/>
    </source>
</evidence>
<dbReference type="PANTHER" id="PTHR31793">
    <property type="entry name" value="4-HYDROXYBENZOYL-COA THIOESTERASE FAMILY MEMBER"/>
    <property type="match status" value="1"/>
</dbReference>
<dbReference type="OrthoDB" id="7597365at2"/>
<name>A0YEG8_9GAMM</name>
<dbReference type="AlphaFoldDB" id="A0YEG8"/>
<dbReference type="Proteomes" id="UP000004931">
    <property type="component" value="Unassembled WGS sequence"/>
</dbReference>
<dbReference type="EMBL" id="AAVT01000006">
    <property type="protein sequence ID" value="EAW30804.1"/>
    <property type="molecule type" value="Genomic_DNA"/>
</dbReference>